<dbReference type="EMBL" id="LT629757">
    <property type="protein sequence ID" value="SDS95344.1"/>
    <property type="molecule type" value="Genomic_DNA"/>
</dbReference>
<dbReference type="AlphaFoldDB" id="A0A1H1WE94"/>
<evidence type="ECO:0000256" key="1">
    <source>
        <dbReference type="ARBA" id="ARBA00023002"/>
    </source>
</evidence>
<protein>
    <submittedName>
        <fullName evidence="3">Short chain dehydrogenase</fullName>
    </submittedName>
</protein>
<dbReference type="InterPro" id="IPR002347">
    <property type="entry name" value="SDR_fam"/>
</dbReference>
<feature type="compositionally biased region" description="Gly residues" evidence="2">
    <location>
        <begin position="8"/>
        <end position="18"/>
    </location>
</feature>
<accession>A0A1H1WE94</accession>
<dbReference type="InterPro" id="IPR036291">
    <property type="entry name" value="NAD(P)-bd_dom_sf"/>
</dbReference>
<dbReference type="Pfam" id="PF00106">
    <property type="entry name" value="adh_short"/>
    <property type="match status" value="1"/>
</dbReference>
<gene>
    <name evidence="3" type="ORF">SAMN04488570_3126</name>
</gene>
<evidence type="ECO:0000313" key="4">
    <source>
        <dbReference type="Proteomes" id="UP000198859"/>
    </source>
</evidence>
<feature type="region of interest" description="Disordered" evidence="2">
    <location>
        <begin position="1"/>
        <end position="27"/>
    </location>
</feature>
<dbReference type="SUPFAM" id="SSF51735">
    <property type="entry name" value="NAD(P)-binding Rossmann-fold domains"/>
    <property type="match status" value="1"/>
</dbReference>
<proteinExistence type="predicted"/>
<name>A0A1H1WE94_9ACTN</name>
<dbReference type="PANTHER" id="PTHR43157:SF31">
    <property type="entry name" value="PHOSPHATIDYLINOSITOL-GLYCAN BIOSYNTHESIS CLASS F PROTEIN"/>
    <property type="match status" value="1"/>
</dbReference>
<keyword evidence="1" id="KW-0560">Oxidoreductase</keyword>
<dbReference type="Gene3D" id="3.40.50.720">
    <property type="entry name" value="NAD(P)-binding Rossmann-like Domain"/>
    <property type="match status" value="1"/>
</dbReference>
<dbReference type="PANTHER" id="PTHR43157">
    <property type="entry name" value="PHOSPHATIDYLINOSITOL-GLYCAN BIOSYNTHESIS CLASS F PROTEIN-RELATED"/>
    <property type="match status" value="1"/>
</dbReference>
<evidence type="ECO:0000313" key="3">
    <source>
        <dbReference type="EMBL" id="SDS95344.1"/>
    </source>
</evidence>
<dbReference type="GO" id="GO:0016491">
    <property type="term" value="F:oxidoreductase activity"/>
    <property type="evidence" value="ECO:0007669"/>
    <property type="project" value="UniProtKB-KW"/>
</dbReference>
<dbReference type="RefSeq" id="WP_091731517.1">
    <property type="nucleotide sequence ID" value="NZ_LT629757.1"/>
</dbReference>
<organism evidence="3 4">
    <name type="scientific">Nocardioides scoriae</name>
    <dbReference type="NCBI Taxonomy" id="642780"/>
    <lineage>
        <taxon>Bacteria</taxon>
        <taxon>Bacillati</taxon>
        <taxon>Actinomycetota</taxon>
        <taxon>Actinomycetes</taxon>
        <taxon>Propionibacteriales</taxon>
        <taxon>Nocardioidaceae</taxon>
        <taxon>Nocardioides</taxon>
    </lineage>
</organism>
<dbReference type="Proteomes" id="UP000198859">
    <property type="component" value="Chromosome I"/>
</dbReference>
<dbReference type="OrthoDB" id="4577644at2"/>
<reference evidence="4" key="1">
    <citation type="submission" date="2016-10" db="EMBL/GenBank/DDBJ databases">
        <authorList>
            <person name="Varghese N."/>
            <person name="Submissions S."/>
        </authorList>
    </citation>
    <scope>NUCLEOTIDE SEQUENCE [LARGE SCALE GENOMIC DNA]</scope>
    <source>
        <strain evidence="4">DSM 22127</strain>
    </source>
</reference>
<keyword evidence="4" id="KW-1185">Reference proteome</keyword>
<evidence type="ECO:0000256" key="2">
    <source>
        <dbReference type="SAM" id="MobiDB-lite"/>
    </source>
</evidence>
<sequence length="342" mass="35539">MSDELGSGPDGRGGGGRRGWSPDEVPDLAGRRALVTGATGPTGREVVLTLARHGAEVVVADRDLDQLAALVRTVDADEQVQRRGTARPVALRLDLADLDSVRDGAEEVGRQVSDQVGGAALDLLVLDEGHRDRSASTTADGFDAALAARFLGPFALVGRLLPLLTAARSGRVVTVVSPTHKLARELSADDLAGGAHGALERRTAWAAPAEAALAGLLLALELDRRARDQRVGSLRSVAALAGLDASSALDQADGLRQRVRRGPSILQAALGAVEQRSALAPWPVLMAATADLPGGTVVGPGGPLGLNGGARIVNPPRTARDRELRAQLWTQAEEATDVRYLS</sequence>
<dbReference type="STRING" id="642780.SAMN04488570_3126"/>